<dbReference type="InterPro" id="IPR014001">
    <property type="entry name" value="Helicase_ATP-bd"/>
</dbReference>
<dbReference type="Pfam" id="PF00271">
    <property type="entry name" value="Helicase_C"/>
    <property type="match status" value="1"/>
</dbReference>
<evidence type="ECO:0000313" key="3">
    <source>
        <dbReference type="EMBL" id="KDN84403.1"/>
    </source>
</evidence>
<dbReference type="InterPro" id="IPR006935">
    <property type="entry name" value="Helicase/UvrB_N"/>
</dbReference>
<dbReference type="GO" id="GO:0016787">
    <property type="term" value="F:hydrolase activity"/>
    <property type="evidence" value="ECO:0007669"/>
    <property type="project" value="InterPro"/>
</dbReference>
<dbReference type="GO" id="GO:0000403">
    <property type="term" value="F:Y-form DNA binding"/>
    <property type="evidence" value="ECO:0007669"/>
    <property type="project" value="TreeGrafter"/>
</dbReference>
<accession>A0A066YS69</accession>
<evidence type="ECO:0000259" key="2">
    <source>
        <dbReference type="PROSITE" id="PS51194"/>
    </source>
</evidence>
<dbReference type="GO" id="GO:0061749">
    <property type="term" value="F:forked DNA-dependent helicase activity"/>
    <property type="evidence" value="ECO:0007669"/>
    <property type="project" value="TreeGrafter"/>
</dbReference>
<keyword evidence="3" id="KW-0347">Helicase</keyword>
<dbReference type="PANTHER" id="PTHR47396">
    <property type="entry name" value="TYPE I RESTRICTION ENZYME ECOKI R PROTEIN"/>
    <property type="match status" value="1"/>
</dbReference>
<dbReference type="GO" id="GO:0036121">
    <property type="term" value="F:double-stranded DNA helicase activity"/>
    <property type="evidence" value="ECO:0007669"/>
    <property type="project" value="TreeGrafter"/>
</dbReference>
<sequence>MTGTLTLRPYQSEAIDRLISGWRNSTDNRLAVVLPTGAGKTVVLSHLIARFGRRALVIAHREELIQQAAAKIRAVAPHLKVGIVKAGQNEHRGVDVVVASIQTLASLRRRAPITGIGLIVVDECHHAAADTYLTVLDHFGAWDGVPVAGFTATMTRTEGGLGDVWQAVAFQLDVLDLMRTGHLVDVRGKRVIVDGLDLDAVKTRGGDLQDGQLGQAMEDAGAALVVADAYAEHAADRSGVVFTPTVATARSMADVLTGRGIPAAAVWGDMAAEDRQTVLQQYKDGTLQVLTNCMVLTEGWDAPWASCAVIARPTKSAGLYVQMVGRVLRPAPGKGDALVLDVVGSSTRHKLASIVDLTGHAVTEMRPDQSLIEAVDAETEAPAAAGRALAVRWEDIDLFHTSRIRWLRTVGGAWFIPAGTAYYFLIPGAVPGRFRIRRWATGTGPTPPARDIEVPQHEAMRWAEIGATRIDGRALTMKGSAWRSRPASARQLGMARHRGLRVAPGSTAGEVSDALDVAEASALLDPWMASSPVSTAA</sequence>
<dbReference type="EMBL" id="JNBY01000093">
    <property type="protein sequence ID" value="KDN84403.1"/>
    <property type="molecule type" value="Genomic_DNA"/>
</dbReference>
<dbReference type="HOGENOM" id="CLU_014765_2_1_11"/>
<dbReference type="Gene3D" id="3.40.50.300">
    <property type="entry name" value="P-loop containing nucleotide triphosphate hydrolases"/>
    <property type="match status" value="2"/>
</dbReference>
<dbReference type="SMART" id="SM00487">
    <property type="entry name" value="DEXDc"/>
    <property type="match status" value="1"/>
</dbReference>
<dbReference type="InterPro" id="IPR050742">
    <property type="entry name" value="Helicase_Restrict-Modif_Enz"/>
</dbReference>
<keyword evidence="4" id="KW-1185">Reference proteome</keyword>
<reference evidence="3 4" key="1">
    <citation type="submission" date="2014-05" db="EMBL/GenBank/DDBJ databases">
        <title>Draft Genome Sequence of Kitasatospora cheerisanensis KCTC 2395.</title>
        <authorList>
            <person name="Nam D.H."/>
        </authorList>
    </citation>
    <scope>NUCLEOTIDE SEQUENCE [LARGE SCALE GENOMIC DNA]</scope>
    <source>
        <strain evidence="3 4">KCTC 2395</strain>
    </source>
</reference>
<gene>
    <name evidence="3" type="ORF">KCH_41940</name>
</gene>
<dbReference type="OrthoDB" id="9776021at2"/>
<keyword evidence="3" id="KW-0547">Nucleotide-binding</keyword>
<dbReference type="SUPFAM" id="SSF52540">
    <property type="entry name" value="P-loop containing nucleoside triphosphate hydrolases"/>
    <property type="match status" value="1"/>
</dbReference>
<dbReference type="PANTHER" id="PTHR47396:SF1">
    <property type="entry name" value="ATP-DEPENDENT HELICASE IRC3-RELATED"/>
    <property type="match status" value="1"/>
</dbReference>
<dbReference type="Pfam" id="PF04851">
    <property type="entry name" value="ResIII"/>
    <property type="match status" value="1"/>
</dbReference>
<keyword evidence="3" id="KW-0067">ATP-binding</keyword>
<dbReference type="PROSITE" id="PS51194">
    <property type="entry name" value="HELICASE_CTER"/>
    <property type="match status" value="1"/>
</dbReference>
<organism evidence="3 4">
    <name type="scientific">Kitasatospora cheerisanensis KCTC 2395</name>
    <dbReference type="NCBI Taxonomy" id="1348663"/>
    <lineage>
        <taxon>Bacteria</taxon>
        <taxon>Bacillati</taxon>
        <taxon>Actinomycetota</taxon>
        <taxon>Actinomycetes</taxon>
        <taxon>Kitasatosporales</taxon>
        <taxon>Streptomycetaceae</taxon>
        <taxon>Kitasatospora</taxon>
    </lineage>
</organism>
<keyword evidence="3" id="KW-0378">Hydrolase</keyword>
<proteinExistence type="predicted"/>
<dbReference type="PROSITE" id="PS51192">
    <property type="entry name" value="HELICASE_ATP_BIND_1"/>
    <property type="match status" value="1"/>
</dbReference>
<dbReference type="GO" id="GO:0005524">
    <property type="term" value="F:ATP binding"/>
    <property type="evidence" value="ECO:0007669"/>
    <property type="project" value="InterPro"/>
</dbReference>
<dbReference type="InterPro" id="IPR001650">
    <property type="entry name" value="Helicase_C-like"/>
</dbReference>
<dbReference type="InterPro" id="IPR027417">
    <property type="entry name" value="P-loop_NTPase"/>
</dbReference>
<protein>
    <submittedName>
        <fullName evidence="3">DEAD/DEAH box helicase</fullName>
    </submittedName>
</protein>
<dbReference type="eggNOG" id="COG1061">
    <property type="taxonomic scope" value="Bacteria"/>
</dbReference>
<dbReference type="AlphaFoldDB" id="A0A066YS69"/>
<dbReference type="SMART" id="SM00490">
    <property type="entry name" value="HELICc"/>
    <property type="match status" value="1"/>
</dbReference>
<dbReference type="PATRIC" id="fig|1348663.4.peg.4044"/>
<dbReference type="Proteomes" id="UP000027178">
    <property type="component" value="Unassembled WGS sequence"/>
</dbReference>
<dbReference type="RefSeq" id="WP_035864736.1">
    <property type="nucleotide sequence ID" value="NZ_KK853997.1"/>
</dbReference>
<feature type="domain" description="Helicase ATP-binding" evidence="1">
    <location>
        <begin position="21"/>
        <end position="158"/>
    </location>
</feature>
<evidence type="ECO:0000259" key="1">
    <source>
        <dbReference type="PROSITE" id="PS51192"/>
    </source>
</evidence>
<evidence type="ECO:0000313" key="4">
    <source>
        <dbReference type="Proteomes" id="UP000027178"/>
    </source>
</evidence>
<comment type="caution">
    <text evidence="3">The sequence shown here is derived from an EMBL/GenBank/DDBJ whole genome shotgun (WGS) entry which is preliminary data.</text>
</comment>
<feature type="domain" description="Helicase C-terminal" evidence="2">
    <location>
        <begin position="225"/>
        <end position="370"/>
    </location>
</feature>
<name>A0A066YS69_9ACTN</name>